<protein>
    <submittedName>
        <fullName evidence="1">Uncharacterized protein</fullName>
    </submittedName>
</protein>
<evidence type="ECO:0000313" key="2">
    <source>
        <dbReference type="Proteomes" id="UP000579647"/>
    </source>
</evidence>
<dbReference type="Proteomes" id="UP000579647">
    <property type="component" value="Unassembled WGS sequence"/>
</dbReference>
<comment type="caution">
    <text evidence="1">The sequence shown here is derived from an EMBL/GenBank/DDBJ whole genome shotgun (WGS) entry which is preliminary data.</text>
</comment>
<accession>A0A840WD94</accession>
<name>A0A840WD94_9ACTN</name>
<keyword evidence="2" id="KW-1185">Reference proteome</keyword>
<sequence>MFPAPPVDVKELTLRAGPFGEFEEIPVDC</sequence>
<dbReference type="EMBL" id="JACHDO010000001">
    <property type="protein sequence ID" value="MBB5493373.1"/>
    <property type="molecule type" value="Genomic_DNA"/>
</dbReference>
<evidence type="ECO:0000313" key="1">
    <source>
        <dbReference type="EMBL" id="MBB5493373.1"/>
    </source>
</evidence>
<organism evidence="1 2">
    <name type="scientific">Nocardiopsis metallicus</name>
    <dbReference type="NCBI Taxonomy" id="179819"/>
    <lineage>
        <taxon>Bacteria</taxon>
        <taxon>Bacillati</taxon>
        <taxon>Actinomycetota</taxon>
        <taxon>Actinomycetes</taxon>
        <taxon>Streptosporangiales</taxon>
        <taxon>Nocardiopsidaceae</taxon>
        <taxon>Nocardiopsis</taxon>
    </lineage>
</organism>
<dbReference type="AlphaFoldDB" id="A0A840WD94"/>
<gene>
    <name evidence="1" type="ORF">HNR07_004510</name>
</gene>
<reference evidence="1 2" key="1">
    <citation type="submission" date="2020-08" db="EMBL/GenBank/DDBJ databases">
        <title>Sequencing the genomes of 1000 actinobacteria strains.</title>
        <authorList>
            <person name="Klenk H.-P."/>
        </authorList>
    </citation>
    <scope>NUCLEOTIDE SEQUENCE [LARGE SCALE GENOMIC DNA]</scope>
    <source>
        <strain evidence="1 2">DSM 44598</strain>
    </source>
</reference>
<proteinExistence type="predicted"/>